<comment type="caution">
    <text evidence="1">The sequence shown here is derived from an EMBL/GenBank/DDBJ whole genome shotgun (WGS) entry which is preliminary data.</text>
</comment>
<sequence length="117" mass="13130">MFAFELHTEGTVTWCWFRYLQDMDVLLGESNPRPWTQKAGSLPTAPIGRQNVVPFEDTAQHNLQLGAPRVTYTIGRDLSLPSEINALGSETSRSETSRRMPYQSSILLDIDNKTSAT</sequence>
<reference evidence="1" key="1">
    <citation type="submission" date="2022-03" db="EMBL/GenBank/DDBJ databases">
        <authorList>
            <person name="Lindestad O."/>
        </authorList>
    </citation>
    <scope>NUCLEOTIDE SEQUENCE</scope>
</reference>
<dbReference type="Proteomes" id="UP000838756">
    <property type="component" value="Unassembled WGS sequence"/>
</dbReference>
<gene>
    <name evidence="1" type="primary">jg11405</name>
    <name evidence="1" type="ORF">PAEG_LOCUS13357</name>
</gene>
<dbReference type="AlphaFoldDB" id="A0A8S4RFF6"/>
<name>A0A8S4RFF6_9NEOP</name>
<proteinExistence type="predicted"/>
<dbReference type="EMBL" id="CAKXAJ010025155">
    <property type="protein sequence ID" value="CAH2235746.1"/>
    <property type="molecule type" value="Genomic_DNA"/>
</dbReference>
<keyword evidence="2" id="KW-1185">Reference proteome</keyword>
<evidence type="ECO:0000313" key="1">
    <source>
        <dbReference type="EMBL" id="CAH2235746.1"/>
    </source>
</evidence>
<evidence type="ECO:0000313" key="2">
    <source>
        <dbReference type="Proteomes" id="UP000838756"/>
    </source>
</evidence>
<accession>A0A8S4RFF6</accession>
<organism evidence="1 2">
    <name type="scientific">Pararge aegeria aegeria</name>
    <dbReference type="NCBI Taxonomy" id="348720"/>
    <lineage>
        <taxon>Eukaryota</taxon>
        <taxon>Metazoa</taxon>
        <taxon>Ecdysozoa</taxon>
        <taxon>Arthropoda</taxon>
        <taxon>Hexapoda</taxon>
        <taxon>Insecta</taxon>
        <taxon>Pterygota</taxon>
        <taxon>Neoptera</taxon>
        <taxon>Endopterygota</taxon>
        <taxon>Lepidoptera</taxon>
        <taxon>Glossata</taxon>
        <taxon>Ditrysia</taxon>
        <taxon>Papilionoidea</taxon>
        <taxon>Nymphalidae</taxon>
        <taxon>Satyrinae</taxon>
        <taxon>Satyrini</taxon>
        <taxon>Parargina</taxon>
        <taxon>Pararge</taxon>
    </lineage>
</organism>
<protein>
    <submittedName>
        <fullName evidence="1">Jg11405 protein</fullName>
    </submittedName>
</protein>